<comment type="caution">
    <text evidence="1">The sequence shown here is derived from an EMBL/GenBank/DDBJ whole genome shotgun (WGS) entry which is preliminary data.</text>
</comment>
<sequence length="126" mass="14360">MWQAALMSGRALWIKEWSMNSARACFMLNCRERISIAVHRYKIRNSDTAEVLGIALSAEMASAVTARGKQGGSEIKMIQKPSWLMESVDVELLIGMFRSIAEGTYADVFRSRCDRSRQILFTLCFW</sequence>
<name>A0A1D2J676_PARBR</name>
<dbReference type="VEuPathDB" id="FungiDB:PADG_05618"/>
<dbReference type="EMBL" id="LZYO01000415">
    <property type="protein sequence ID" value="ODH13821.1"/>
    <property type="molecule type" value="Genomic_DNA"/>
</dbReference>
<organism evidence="1 2">
    <name type="scientific">Paracoccidioides brasiliensis</name>
    <dbReference type="NCBI Taxonomy" id="121759"/>
    <lineage>
        <taxon>Eukaryota</taxon>
        <taxon>Fungi</taxon>
        <taxon>Dikarya</taxon>
        <taxon>Ascomycota</taxon>
        <taxon>Pezizomycotina</taxon>
        <taxon>Eurotiomycetes</taxon>
        <taxon>Eurotiomycetidae</taxon>
        <taxon>Onygenales</taxon>
        <taxon>Ajellomycetaceae</taxon>
        <taxon>Paracoccidioides</taxon>
    </lineage>
</organism>
<dbReference type="Proteomes" id="UP000242814">
    <property type="component" value="Unassembled WGS sequence"/>
</dbReference>
<gene>
    <name evidence="1" type="ORF">ACO22_06871</name>
</gene>
<accession>A0A1D2J676</accession>
<dbReference type="AlphaFoldDB" id="A0A1D2J676"/>
<evidence type="ECO:0000313" key="1">
    <source>
        <dbReference type="EMBL" id="ODH13821.1"/>
    </source>
</evidence>
<proteinExistence type="predicted"/>
<reference evidence="1 2" key="1">
    <citation type="submission" date="2016-06" db="EMBL/GenBank/DDBJ databases">
        <authorList>
            <person name="Kjaerup R.B."/>
            <person name="Dalgaard T.S."/>
            <person name="Juul-Madsen H.R."/>
        </authorList>
    </citation>
    <scope>NUCLEOTIDE SEQUENCE [LARGE SCALE GENOMIC DNA]</scope>
    <source>
        <strain evidence="1 2">Pb300</strain>
    </source>
</reference>
<dbReference type="VEuPathDB" id="FungiDB:PABG_12049"/>
<protein>
    <submittedName>
        <fullName evidence="1">Uncharacterized protein</fullName>
    </submittedName>
</protein>
<evidence type="ECO:0000313" key="2">
    <source>
        <dbReference type="Proteomes" id="UP000242814"/>
    </source>
</evidence>